<gene>
    <name evidence="2" type="ORF">P0Y48_01070</name>
</gene>
<evidence type="ECO:0000313" key="2">
    <source>
        <dbReference type="EMBL" id="WEK13836.1"/>
    </source>
</evidence>
<dbReference type="EMBL" id="CP119321">
    <property type="protein sequence ID" value="WEK13836.1"/>
    <property type="molecule type" value="Genomic_DNA"/>
</dbReference>
<evidence type="ECO:0000256" key="1">
    <source>
        <dbReference type="SAM" id="MobiDB-lite"/>
    </source>
</evidence>
<organism evidence="2 3">
    <name type="scientific">Candidatus Microbacterium phytovorans</name>
    <dbReference type="NCBI Taxonomy" id="3121374"/>
    <lineage>
        <taxon>Bacteria</taxon>
        <taxon>Bacillati</taxon>
        <taxon>Actinomycetota</taxon>
        <taxon>Actinomycetes</taxon>
        <taxon>Micrococcales</taxon>
        <taxon>Microbacteriaceae</taxon>
        <taxon>Microbacterium</taxon>
    </lineage>
</organism>
<accession>A0AAJ6B5I0</accession>
<dbReference type="AlphaFoldDB" id="A0AAJ6B5I0"/>
<sequence length="135" mass="15477">MSYDEMREEYDRTLENFPDDLPFPEDVDTHPPLESQIVTDPSTTELYERGSGLVQAYLYWECAWMVQVLDAGGVGEQAEEALDVLESEAALDSEFRRLYYEDPGRMWELEVLGGARKGDLRSMRDFAVGCHVDSR</sequence>
<proteinExistence type="predicted"/>
<reference evidence="2" key="1">
    <citation type="submission" date="2023-03" db="EMBL/GenBank/DDBJ databases">
        <title>Andean soil-derived lignocellulolytic bacterial consortium as a source of novel taxa and putative plastic-active enzymes.</title>
        <authorList>
            <person name="Diaz-Garcia L."/>
            <person name="Chuvochina M."/>
            <person name="Feuerriegel G."/>
            <person name="Bunk B."/>
            <person name="Sproer C."/>
            <person name="Streit W.R."/>
            <person name="Rodriguez L.M."/>
            <person name="Overmann J."/>
            <person name="Jimenez D.J."/>
        </authorList>
    </citation>
    <scope>NUCLEOTIDE SEQUENCE</scope>
    <source>
        <strain evidence="2">MAG 4610</strain>
    </source>
</reference>
<feature type="region of interest" description="Disordered" evidence="1">
    <location>
        <begin position="15"/>
        <end position="37"/>
    </location>
</feature>
<evidence type="ECO:0000313" key="3">
    <source>
        <dbReference type="Proteomes" id="UP001213972"/>
    </source>
</evidence>
<dbReference type="Proteomes" id="UP001213972">
    <property type="component" value="Chromosome"/>
</dbReference>
<protein>
    <submittedName>
        <fullName evidence="2">Uncharacterized protein</fullName>
    </submittedName>
</protein>
<name>A0AAJ6B5I0_9MICO</name>